<dbReference type="PATRIC" id="fig|1410950.3.peg.1724"/>
<feature type="domain" description="BACON" evidence="3">
    <location>
        <begin position="848"/>
        <end position="902"/>
    </location>
</feature>
<accession>W2C9K9</accession>
<dbReference type="CDD" id="cd14948">
    <property type="entry name" value="BACON"/>
    <property type="match status" value="5"/>
</dbReference>
<proteinExistence type="predicted"/>
<evidence type="ECO:0000256" key="2">
    <source>
        <dbReference type="SAM" id="SignalP"/>
    </source>
</evidence>
<feature type="domain" description="BACON" evidence="3">
    <location>
        <begin position="740"/>
        <end position="796"/>
    </location>
</feature>
<dbReference type="EMBL" id="AYYC01000724">
    <property type="protein sequence ID" value="ETK03954.1"/>
    <property type="molecule type" value="Genomic_DNA"/>
</dbReference>
<feature type="domain" description="BACON" evidence="3">
    <location>
        <begin position="357"/>
        <end position="408"/>
    </location>
</feature>
<feature type="region of interest" description="Disordered" evidence="1">
    <location>
        <begin position="795"/>
        <end position="815"/>
    </location>
</feature>
<protein>
    <recommendedName>
        <fullName evidence="3 4">BACON domain-containing protein</fullName>
    </recommendedName>
</protein>
<organism evidence="5 6">
    <name type="scientific">Tannerella sp. oral taxon BU063 isolate Cell 5</name>
    <dbReference type="NCBI Taxonomy" id="1410950"/>
    <lineage>
        <taxon>Bacteria</taxon>
        <taxon>Pseudomonadati</taxon>
        <taxon>Bacteroidota</taxon>
        <taxon>Bacteroidia</taxon>
        <taxon>Bacteroidales</taxon>
        <taxon>Tannerellaceae</taxon>
        <taxon>Tannerella</taxon>
    </lineage>
</organism>
<feature type="domain" description="BACON" evidence="3">
    <location>
        <begin position="260"/>
        <end position="314"/>
    </location>
</feature>
<name>W2C9K9_9BACT</name>
<dbReference type="Gene3D" id="2.60.40.1080">
    <property type="match status" value="1"/>
</dbReference>
<dbReference type="InterPro" id="IPR013783">
    <property type="entry name" value="Ig-like_fold"/>
</dbReference>
<evidence type="ECO:0000259" key="3">
    <source>
        <dbReference type="Pfam" id="PF13004"/>
    </source>
</evidence>
<feature type="chain" id="PRO_5004812584" description="BACON domain-containing protein" evidence="2">
    <location>
        <begin position="24"/>
        <end position="1094"/>
    </location>
</feature>
<dbReference type="InterPro" id="IPR024361">
    <property type="entry name" value="BACON"/>
</dbReference>
<dbReference type="SUPFAM" id="SSF49373">
    <property type="entry name" value="Invasin/intimin cell-adhesion fragments"/>
    <property type="match status" value="1"/>
</dbReference>
<feature type="domain" description="BACON" evidence="4">
    <location>
        <begin position="610"/>
        <end position="680"/>
    </location>
</feature>
<dbReference type="Pfam" id="PF13004">
    <property type="entry name" value="BACON"/>
    <property type="match status" value="4"/>
</dbReference>
<dbReference type="AlphaFoldDB" id="W2C9K9"/>
<reference evidence="5 6" key="1">
    <citation type="submission" date="2013-11" db="EMBL/GenBank/DDBJ databases">
        <title>Single cell genomics of uncultured Tannerella BU063 (oral taxon 286).</title>
        <authorList>
            <person name="Beall C.J."/>
            <person name="Campbell A.G."/>
            <person name="Griffen A.L."/>
            <person name="Podar M."/>
            <person name="Leys E.J."/>
        </authorList>
    </citation>
    <scope>NUCLEOTIDE SEQUENCE [LARGE SCALE GENOMIC DNA]</scope>
    <source>
        <strain evidence="5">Cell 5</strain>
    </source>
</reference>
<dbReference type="Proteomes" id="UP000018872">
    <property type="component" value="Unassembled WGS sequence"/>
</dbReference>
<evidence type="ECO:0000313" key="6">
    <source>
        <dbReference type="Proteomes" id="UP000018872"/>
    </source>
</evidence>
<comment type="caution">
    <text evidence="5">The sequence shown here is derived from an EMBL/GenBank/DDBJ whole genome shotgun (WGS) entry which is preliminary data.</text>
</comment>
<keyword evidence="2" id="KW-0732">Signal</keyword>
<feature type="signal peptide" evidence="2">
    <location>
        <begin position="1"/>
        <end position="23"/>
    </location>
</feature>
<sequence length="1094" mass="117240">MLLALLLILAGLAGAIAPQTAAAYENYNIWIGGKWITSENYTDISASGGFPAVQSGTVTFDPDSYTLTLNNATIEGDIYSMDVSKSYTIVLQGDNTIKNHMRPINFRSSLRITGGGLLKIEPNNLAIYVEGDLTIDGCYIETSRYIEVRGRLEIIKGQVVVANDKAKDFAYKVRGGITLSNSTINAPKGGQVKQIKTLDGMIYTVVNESGEIAPSVGIGPGTHRPDKIVYTLEPKELDVDANRNDVSFTLSCNVPYRITGADKPDWLNVTGSSGDYEAIQKMTIVVKKNTGGKREGVITFKTTEGEVKLKVTQAAAGTKPEAKFTLEPKELDAGPIRNDYEVTLSCNIPYHINKFDKPEWLSVNGNSGGLEAIQKMTIAVKANTGGKREGTITFKTTAGDITLKVTQEGTGTKPEAKFTLEPKELKVEAKGGMKEVTLSCNKEFLINQLEVPDWISNYTYYSTAAKSNEIKLFISQNTGAERTADVVFKTDLGDVTLKVTQAGGAKPEPKPEVKFTLEPKELKVETDGGKKEVKLSCNQAFELNKVTVPSWMERVPSSATSDEKSRVCAFNIQKNTGAERMGEIIFHTDKGDVTLKVTQAGKKEKPEPTLTLSPDMLTFPTGGGKQTVNVKSDYGWDTKASAASASWMKLTTDVKTGKIVVEVTPNTSTKKRGATIGVVSSRRRIGHRTPITRHILVTQEAAKAVEPPVAATGISLNPAAMTMGSGGGTVGFNVYAGKGWTISGSPEWMHPDATRGSGTRLVIVRFDRNESGAERTGKLTVKSDDGKAERTFTLTQRAGQRKPTPSPGSTPSEEYDYDLALNPEEITVGPSDGAGSSISVATSRLWAGSTTEEWIRLESAVGRGNGSFTFTVAANPSKEMRHGTITVRTQQGMDELKVAIHQQGNDGSIVPPAEVKVSNVTLDPATLTVNGDLSTALISAIVSPDNARNKGLLWMSSNASVATVQVFTPKQSAALPQLRFAPDADDYALVTIVGKGKATIAATTSDGSGIVARCEVNVLSTVANTVPYAPQAKVYTVGPTLYLSLPTPEAVQVYTLAGTLYRTWQAPAGDTSVTLPVGTYIIKVGPLTEKVVVR</sequence>
<evidence type="ECO:0000313" key="5">
    <source>
        <dbReference type="EMBL" id="ETK03954.1"/>
    </source>
</evidence>
<evidence type="ECO:0000259" key="4">
    <source>
        <dbReference type="Pfam" id="PF19190"/>
    </source>
</evidence>
<dbReference type="InterPro" id="IPR008964">
    <property type="entry name" value="Invasin/intimin_cell_adhesion"/>
</dbReference>
<evidence type="ECO:0000256" key="1">
    <source>
        <dbReference type="SAM" id="MobiDB-lite"/>
    </source>
</evidence>
<gene>
    <name evidence="5" type="ORF">T229_11605</name>
</gene>
<dbReference type="Pfam" id="PF19190">
    <property type="entry name" value="BACON_2"/>
    <property type="match status" value="1"/>
</dbReference>
<dbReference type="Gene3D" id="2.60.40.10">
    <property type="entry name" value="Immunoglobulins"/>
    <property type="match status" value="7"/>
</dbReference>